<keyword evidence="2" id="KW-1185">Reference proteome</keyword>
<dbReference type="EMBL" id="SWMU01000003">
    <property type="protein sequence ID" value="TKS56242.1"/>
    <property type="molecule type" value="Genomic_DNA"/>
</dbReference>
<dbReference type="Proteomes" id="UP000306552">
    <property type="component" value="Unassembled WGS sequence"/>
</dbReference>
<comment type="caution">
    <text evidence="1">The sequence shown here is derived from an EMBL/GenBank/DDBJ whole genome shotgun (WGS) entry which is preliminary data.</text>
</comment>
<evidence type="ECO:0000313" key="1">
    <source>
        <dbReference type="EMBL" id="TKS56242.1"/>
    </source>
</evidence>
<accession>A0A4U5TQP6</accession>
<proteinExistence type="predicted"/>
<name>A0A4U5TQP6_9FLAO</name>
<reference evidence="1 2" key="1">
    <citation type="submission" date="2019-04" db="EMBL/GenBank/DDBJ databases">
        <title>Psychroflexus halotolerans sp. nov., isolated from a marine solar saltern.</title>
        <authorList>
            <person name="Feng X."/>
        </authorList>
    </citation>
    <scope>NUCLEOTIDE SEQUENCE [LARGE SCALE GENOMIC DNA]</scope>
    <source>
        <strain evidence="1 2">WDS2C27</strain>
    </source>
</reference>
<sequence length="232" mass="27251">MKQITTLCLIDYKGFANQFWALKMMQMAKPYLKNVEGLGFYKLLGSGKDGFKPQPDWSTYALLQVWDEEQFAKNFFESSELIKKYKSHSENFCQLYLKSIKAHGFWSKRQPFVKHENLDKNPLGVAIITRASIKTSQLRRFWQYVPAAQAPIAKAEGLVYTKGFGEFPIWEMATFSLWKNMDAAMSYAYNSKEHQKAITMTRQFDWYKEELFSRFQVYKSEGQWHGQELFDG</sequence>
<dbReference type="OrthoDB" id="1122317at2"/>
<gene>
    <name evidence="1" type="ORF">FCN74_09565</name>
</gene>
<dbReference type="CDD" id="cd21650">
    <property type="entry name" value="CrtA-like"/>
    <property type="match status" value="1"/>
</dbReference>
<evidence type="ECO:0000313" key="2">
    <source>
        <dbReference type="Proteomes" id="UP000306552"/>
    </source>
</evidence>
<dbReference type="InterPro" id="IPR049574">
    <property type="entry name" value="CrtA-like"/>
</dbReference>
<protein>
    <submittedName>
        <fullName evidence="1">DUF3291 domain-containing protein</fullName>
    </submittedName>
</protein>
<organism evidence="1 2">
    <name type="scientific">Mesohalobacter halotolerans</name>
    <dbReference type="NCBI Taxonomy" id="1883405"/>
    <lineage>
        <taxon>Bacteria</taxon>
        <taxon>Pseudomonadati</taxon>
        <taxon>Bacteroidota</taxon>
        <taxon>Flavobacteriia</taxon>
        <taxon>Flavobacteriales</taxon>
        <taxon>Flavobacteriaceae</taxon>
        <taxon>Mesohalobacter</taxon>
    </lineage>
</organism>
<dbReference type="RefSeq" id="WP_138932358.1">
    <property type="nucleotide sequence ID" value="NZ_SWMU01000003.1"/>
</dbReference>
<dbReference type="AlphaFoldDB" id="A0A4U5TQP6"/>